<evidence type="ECO:0000256" key="6">
    <source>
        <dbReference type="ARBA" id="ARBA00023315"/>
    </source>
</evidence>
<dbReference type="CDD" id="cd04301">
    <property type="entry name" value="NAT_SF"/>
    <property type="match status" value="1"/>
</dbReference>
<dbReference type="GO" id="GO:0031416">
    <property type="term" value="C:NatB complex"/>
    <property type="evidence" value="ECO:0007669"/>
    <property type="project" value="TreeGrafter"/>
</dbReference>
<evidence type="ECO:0000313" key="23">
    <source>
        <dbReference type="Ensembl" id="ENSEASP00005002652.2"/>
    </source>
</evidence>
<evidence type="ECO:0000256" key="8">
    <source>
        <dbReference type="ARBA" id="ARBA00038748"/>
    </source>
</evidence>
<evidence type="ECO:0000256" key="20">
    <source>
        <dbReference type="ARBA" id="ARBA00048890"/>
    </source>
</evidence>
<keyword evidence="4" id="KW-0808">Transferase</keyword>
<evidence type="ECO:0000256" key="16">
    <source>
        <dbReference type="ARBA" id="ARBA00046112"/>
    </source>
</evidence>
<evidence type="ECO:0000256" key="13">
    <source>
        <dbReference type="ARBA" id="ARBA00042702"/>
    </source>
</evidence>
<evidence type="ECO:0000256" key="18">
    <source>
        <dbReference type="ARBA" id="ARBA00047402"/>
    </source>
</evidence>
<dbReference type="GO" id="GO:0120518">
    <property type="term" value="F:protein N-terminal-methionine acetyltransferase activity"/>
    <property type="evidence" value="ECO:0007669"/>
    <property type="project" value="UniProtKB-EC"/>
</dbReference>
<feature type="region of interest" description="Disordered" evidence="21">
    <location>
        <begin position="1"/>
        <end position="50"/>
    </location>
</feature>
<comment type="catalytic activity">
    <reaction evidence="20">
        <text>N-terminal L-methionyl-L-glutamyl-[protein] + acetyl-CoA = N-terminal N(alpha)-acetyl-L-methionyl-L-glutamyl-[protein] + CoA + H(+)</text>
        <dbReference type="Rhea" id="RHEA:50488"/>
        <dbReference type="Rhea" id="RHEA-COMP:12696"/>
        <dbReference type="Rhea" id="RHEA-COMP:12697"/>
        <dbReference type="ChEBI" id="CHEBI:15378"/>
        <dbReference type="ChEBI" id="CHEBI:57287"/>
        <dbReference type="ChEBI" id="CHEBI:57288"/>
        <dbReference type="ChEBI" id="CHEBI:133359"/>
        <dbReference type="ChEBI" id="CHEBI:133360"/>
        <dbReference type="EC" id="2.3.1.254"/>
    </reaction>
</comment>
<evidence type="ECO:0000256" key="4">
    <source>
        <dbReference type="ARBA" id="ARBA00022679"/>
    </source>
</evidence>
<evidence type="ECO:0000256" key="9">
    <source>
        <dbReference type="ARBA" id="ARBA00039120"/>
    </source>
</evidence>
<evidence type="ECO:0000256" key="5">
    <source>
        <dbReference type="ARBA" id="ARBA00023242"/>
    </source>
</evidence>
<gene>
    <name evidence="23" type="primary">NAA20</name>
</gene>
<comment type="similarity">
    <text evidence="7">Belongs to the acetyltransferase family. ARD1 subfamily.</text>
</comment>
<keyword evidence="5" id="KW-0539">Nucleus</keyword>
<comment type="catalytic activity">
    <reaction evidence="17">
        <text>N-terminal L-methionyl-L-aspartyl-[protein] + acetyl-CoA = N-terminal N(alpha)-acetyl-L-methionyl-L-aspartyl-[protein] + CoA + H(+)</text>
        <dbReference type="Rhea" id="RHEA:50480"/>
        <dbReference type="Rhea" id="RHEA-COMP:12692"/>
        <dbReference type="Rhea" id="RHEA-COMP:12693"/>
        <dbReference type="ChEBI" id="CHEBI:15378"/>
        <dbReference type="ChEBI" id="CHEBI:57287"/>
        <dbReference type="ChEBI" id="CHEBI:57288"/>
        <dbReference type="ChEBI" id="CHEBI:133045"/>
        <dbReference type="ChEBI" id="CHEBI:133063"/>
        <dbReference type="EC" id="2.3.1.254"/>
    </reaction>
</comment>
<evidence type="ECO:0000256" key="11">
    <source>
        <dbReference type="ARBA" id="ARBA00041220"/>
    </source>
</evidence>
<reference evidence="23 24" key="1">
    <citation type="journal article" date="2020" name="Nat. Commun.">
        <title>Donkey genomes provide new insights into domestication and selection for coat color.</title>
        <authorList>
            <person name="Wang"/>
            <person name="C."/>
            <person name="Li"/>
            <person name="H."/>
            <person name="Guo"/>
            <person name="Y."/>
            <person name="Huang"/>
            <person name="J."/>
            <person name="Sun"/>
            <person name="Y."/>
            <person name="Min"/>
            <person name="J."/>
            <person name="Wang"/>
            <person name="J."/>
            <person name="Fang"/>
            <person name="X."/>
            <person name="Zhao"/>
            <person name="Z."/>
            <person name="Wang"/>
            <person name="S."/>
            <person name="Zhang"/>
            <person name="Y."/>
            <person name="Liu"/>
            <person name="Q."/>
            <person name="Jiang"/>
            <person name="Q."/>
            <person name="Wang"/>
            <person name="X."/>
            <person name="Guo"/>
            <person name="Y."/>
            <person name="Yang"/>
            <person name="C."/>
            <person name="Wang"/>
            <person name="Y."/>
            <person name="Tian"/>
            <person name="F."/>
            <person name="Zhuang"/>
            <person name="G."/>
            <person name="Fan"/>
            <person name="Y."/>
            <person name="Gao"/>
            <person name="Q."/>
            <person name="Li"/>
            <person name="Y."/>
            <person name="Ju"/>
            <person name="Z."/>
            <person name="Li"/>
            <person name="J."/>
            <person name="Li"/>
            <person name="R."/>
            <person name="Hou"/>
            <person name="M."/>
            <person name="Yang"/>
            <person name="G."/>
            <person name="Liu"/>
            <person name="G."/>
            <person name="Liu"/>
            <person name="W."/>
            <person name="Guo"/>
            <person name="J."/>
            <person name="Pan"/>
            <person name="S."/>
            <person name="Fan"/>
            <person name="G."/>
            <person name="Zhang"/>
            <person name="W."/>
            <person name="Zhang"/>
            <person name="R."/>
            <person name="Yu"/>
            <person name="J."/>
            <person name="Zhang"/>
            <person name="X."/>
            <person name="Yin"/>
            <person name="Q."/>
            <person name="Ji"/>
            <person name="C."/>
            <person name="Jin"/>
            <person name="Y."/>
            <person name="Yue"/>
            <person name="G."/>
            <person name="Liu"/>
            <person name="M."/>
            <person name="Xu"/>
            <person name="J."/>
            <person name="Liu"/>
            <person name="S."/>
            <person name="Jordana"/>
            <person name="J."/>
            <person name="Noce"/>
            <person name="A."/>
            <person name="Amills"/>
            <person name="M."/>
            <person name="Wu"/>
            <person name="D.D."/>
            <person name="Li"/>
            <person name="S."/>
            <person name="Zhou"/>
            <person name="X. and Zhong"/>
            <person name="J."/>
        </authorList>
    </citation>
    <scope>NUCLEOTIDE SEQUENCE [LARGE SCALE GENOMIC DNA]</scope>
</reference>
<dbReference type="FunFam" id="3.40.630.30:FF:000015">
    <property type="entry name" value="N-alpha-acetyltransferase 20 isoform X1"/>
    <property type="match status" value="1"/>
</dbReference>
<dbReference type="GeneTree" id="ENSGT00550000075046"/>
<reference evidence="23" key="3">
    <citation type="submission" date="2025-09" db="UniProtKB">
        <authorList>
            <consortium name="Ensembl"/>
        </authorList>
    </citation>
    <scope>IDENTIFICATION</scope>
</reference>
<evidence type="ECO:0000259" key="22">
    <source>
        <dbReference type="PROSITE" id="PS51186"/>
    </source>
</evidence>
<evidence type="ECO:0000313" key="24">
    <source>
        <dbReference type="Proteomes" id="UP000694387"/>
    </source>
</evidence>
<feature type="compositionally biased region" description="Low complexity" evidence="21">
    <location>
        <begin position="1"/>
        <end position="27"/>
    </location>
</feature>
<evidence type="ECO:0000256" key="10">
    <source>
        <dbReference type="ARBA" id="ARBA00039529"/>
    </source>
</evidence>
<dbReference type="SUPFAM" id="SSF55729">
    <property type="entry name" value="Acyl-CoA N-acyltransferases (Nat)"/>
    <property type="match status" value="1"/>
</dbReference>
<dbReference type="Pfam" id="PF00583">
    <property type="entry name" value="Acetyltransf_1"/>
    <property type="match status" value="1"/>
</dbReference>
<dbReference type="Gene3D" id="3.40.630.30">
    <property type="match status" value="1"/>
</dbReference>
<dbReference type="Ensembl" id="ENSEAST00005002913.2">
    <property type="protein sequence ID" value="ENSEASP00005002652.2"/>
    <property type="gene ID" value="ENSEASG00005002069.2"/>
</dbReference>
<dbReference type="Proteomes" id="UP000694387">
    <property type="component" value="Chromosome 15"/>
</dbReference>
<keyword evidence="3" id="KW-0963">Cytoplasm</keyword>
<dbReference type="AlphaFoldDB" id="A0A8C4KZ03"/>
<dbReference type="InterPro" id="IPR051646">
    <property type="entry name" value="NatB_acetyltransferase_subunit"/>
</dbReference>
<name>A0A8C4KZ03_EQUAS</name>
<dbReference type="InterPro" id="IPR016181">
    <property type="entry name" value="Acyl_CoA_acyltransferase"/>
</dbReference>
<reference evidence="23" key="2">
    <citation type="submission" date="2025-08" db="UniProtKB">
        <authorList>
            <consortium name="Ensembl"/>
        </authorList>
    </citation>
    <scope>IDENTIFICATION</scope>
</reference>
<feature type="domain" description="N-acetyltransferase" evidence="22">
    <location>
        <begin position="139"/>
        <end position="294"/>
    </location>
</feature>
<organism evidence="23 24">
    <name type="scientific">Equus asinus</name>
    <name type="common">Donkey</name>
    <name type="synonym">Equus africanus asinus</name>
    <dbReference type="NCBI Taxonomy" id="9793"/>
    <lineage>
        <taxon>Eukaryota</taxon>
        <taxon>Metazoa</taxon>
        <taxon>Chordata</taxon>
        <taxon>Craniata</taxon>
        <taxon>Vertebrata</taxon>
        <taxon>Euteleostomi</taxon>
        <taxon>Mammalia</taxon>
        <taxon>Eutheria</taxon>
        <taxon>Laurasiatheria</taxon>
        <taxon>Perissodactyla</taxon>
        <taxon>Equidae</taxon>
        <taxon>Equus</taxon>
    </lineage>
</organism>
<dbReference type="EC" id="2.3.1.254" evidence="9"/>
<dbReference type="PROSITE" id="PS51186">
    <property type="entry name" value="GNAT"/>
    <property type="match status" value="1"/>
</dbReference>
<evidence type="ECO:0000256" key="14">
    <source>
        <dbReference type="ARBA" id="ARBA00042723"/>
    </source>
</evidence>
<accession>A0A8C4KZ03</accession>
<dbReference type="GO" id="GO:0005634">
    <property type="term" value="C:nucleus"/>
    <property type="evidence" value="ECO:0007669"/>
    <property type="project" value="UniProtKB-SubCell"/>
</dbReference>
<protein>
    <recommendedName>
        <fullName evidence="10">N-alpha-acetyltransferase 20</fullName>
        <ecNumber evidence="9">2.3.1.254</ecNumber>
    </recommendedName>
    <alternativeName>
        <fullName evidence="14">Methionine N-acetyltransferase</fullName>
    </alternativeName>
    <alternativeName>
        <fullName evidence="11">N-acetyltransferase 5</fullName>
    </alternativeName>
    <alternativeName>
        <fullName evidence="15">N-terminal acetyltransferase B complex catalytic subunit NAA20</fullName>
    </alternativeName>
    <alternativeName>
        <fullName evidence="13">N-terminal acetyltransferase B complex catalytic subunit NAT5</fullName>
    </alternativeName>
    <alternativeName>
        <fullName evidence="12">NatB catalytic subunit</fullName>
    </alternativeName>
</protein>
<evidence type="ECO:0000256" key="3">
    <source>
        <dbReference type="ARBA" id="ARBA00022490"/>
    </source>
</evidence>
<evidence type="ECO:0000256" key="1">
    <source>
        <dbReference type="ARBA" id="ARBA00004123"/>
    </source>
</evidence>
<dbReference type="InterPro" id="IPR000182">
    <property type="entry name" value="GNAT_dom"/>
</dbReference>
<evidence type="ECO:0000256" key="12">
    <source>
        <dbReference type="ARBA" id="ARBA00042295"/>
    </source>
</evidence>
<keyword evidence="6" id="KW-0012">Acyltransferase</keyword>
<dbReference type="PANTHER" id="PTHR45910:SF1">
    <property type="entry name" value="N-ALPHA-ACETYLTRANSFERASE 20"/>
    <property type="match status" value="1"/>
</dbReference>
<keyword evidence="24" id="KW-1185">Reference proteome</keyword>
<comment type="subcellular location">
    <subcellularLocation>
        <location evidence="2">Cytoplasm</location>
    </subcellularLocation>
    <subcellularLocation>
        <location evidence="1">Nucleus</location>
    </subcellularLocation>
</comment>
<evidence type="ECO:0000256" key="15">
    <source>
        <dbReference type="ARBA" id="ARBA00042743"/>
    </source>
</evidence>
<comment type="catalytic activity">
    <reaction evidence="18">
        <text>N-terminal L-methionyl-L-asparaginyl-[protein] + acetyl-CoA = N-terminal N(alpha)-acetyl-L-methionyl-L-asparaginyl-[protein] + CoA + H(+)</text>
        <dbReference type="Rhea" id="RHEA:50484"/>
        <dbReference type="Rhea" id="RHEA-COMP:12694"/>
        <dbReference type="Rhea" id="RHEA-COMP:12695"/>
        <dbReference type="ChEBI" id="CHEBI:15378"/>
        <dbReference type="ChEBI" id="CHEBI:57287"/>
        <dbReference type="ChEBI" id="CHEBI:57288"/>
        <dbReference type="ChEBI" id="CHEBI:133356"/>
        <dbReference type="ChEBI" id="CHEBI:133358"/>
        <dbReference type="EC" id="2.3.1.254"/>
    </reaction>
</comment>
<comment type="subunit">
    <text evidence="8">Component of the N-terminal acetyltransferase B (NatB) complex which is composed of NAA20 and NAA25.</text>
</comment>
<sequence length="315" mass="34180">PWPRRSGLSSSPACSSARGSAAACQGAGREELGSGPSPRRAAGLRPAGPGQHGTRLCPLCGGLSRLGPRAWLRGQELVARPLGSLGGWCWLAVRAKRRGARGPRGASSRGATLPPGARPARTAFLCCVVGAGGTCWWRPTACGFFQPDLSWVTCSNLDPLTETYGIPFYLQYLAHWPEYFIVAEAPGGELMGYIMGKAEGSVAREEWHGHVTALSVAPEFRRLGLAAKLMELLEEISERKGGFFVDLFVRVSNQVAVNMYKQLGYSVYRTVIEYYSASNGEPDEDAYDMRKALSRDTEKKSIIPLPHPVRPEDIE</sequence>
<evidence type="ECO:0000256" key="2">
    <source>
        <dbReference type="ARBA" id="ARBA00004496"/>
    </source>
</evidence>
<comment type="function">
    <text evidence="16">Catalytic subunit of the NatB complex which catalyzes acetylation of the N-terminal methionine residues of peptides beginning with Met-Asp, Met-Glu, Met-Asn and Met-Gln. Proteins with cell cycle functions are overrepresented in the pool of NatB substrates. Required for maintaining the structure and function of actomyosin fibers and for proper cellular migration.</text>
</comment>
<evidence type="ECO:0000256" key="7">
    <source>
        <dbReference type="ARBA" id="ARBA00025786"/>
    </source>
</evidence>
<evidence type="ECO:0000256" key="17">
    <source>
        <dbReference type="ARBA" id="ARBA00047385"/>
    </source>
</evidence>
<evidence type="ECO:0000256" key="21">
    <source>
        <dbReference type="SAM" id="MobiDB-lite"/>
    </source>
</evidence>
<evidence type="ECO:0000256" key="19">
    <source>
        <dbReference type="ARBA" id="ARBA00048177"/>
    </source>
</evidence>
<dbReference type="PANTHER" id="PTHR45910">
    <property type="entry name" value="N-ALPHA-ACETYLTRANSFERASE 20"/>
    <property type="match status" value="1"/>
</dbReference>
<comment type="catalytic activity">
    <reaction evidence="19">
        <text>N-terminal L-methionyl-L-glutaminyl-[protein] + acetyl-CoA = N-terminal N(alpha)-acetyl-L-methionyl-L-glutaminyl-[protein] + CoA + H(+)</text>
        <dbReference type="Rhea" id="RHEA:50492"/>
        <dbReference type="Rhea" id="RHEA-COMP:12698"/>
        <dbReference type="Rhea" id="RHEA-COMP:12699"/>
        <dbReference type="ChEBI" id="CHEBI:15378"/>
        <dbReference type="ChEBI" id="CHEBI:57287"/>
        <dbReference type="ChEBI" id="CHEBI:57288"/>
        <dbReference type="ChEBI" id="CHEBI:133361"/>
        <dbReference type="ChEBI" id="CHEBI:133362"/>
        <dbReference type="EC" id="2.3.1.254"/>
    </reaction>
</comment>
<proteinExistence type="inferred from homology"/>